<dbReference type="AlphaFoldDB" id="A0A5N5CVF2"/>
<gene>
    <name evidence="7" type="primary">FUS6_11</name>
    <name evidence="7" type="ORF">DBV05_g11996</name>
</gene>
<keyword evidence="3 5" id="KW-1133">Transmembrane helix</keyword>
<dbReference type="PANTHER" id="PTHR23501">
    <property type="entry name" value="MAJOR FACILITATOR SUPERFAMILY"/>
    <property type="match status" value="1"/>
</dbReference>
<feature type="transmembrane region" description="Helical" evidence="5">
    <location>
        <begin position="130"/>
        <end position="151"/>
    </location>
</feature>
<evidence type="ECO:0000256" key="3">
    <source>
        <dbReference type="ARBA" id="ARBA00022989"/>
    </source>
</evidence>
<dbReference type="SUPFAM" id="SSF103473">
    <property type="entry name" value="MFS general substrate transporter"/>
    <property type="match status" value="1"/>
</dbReference>
<feature type="transmembrane region" description="Helical" evidence="5">
    <location>
        <begin position="198"/>
        <end position="215"/>
    </location>
</feature>
<feature type="chain" id="PRO_5024871507" evidence="6">
    <location>
        <begin position="20"/>
        <end position="319"/>
    </location>
</feature>
<keyword evidence="8" id="KW-1185">Reference proteome</keyword>
<feature type="transmembrane region" description="Helical" evidence="5">
    <location>
        <begin position="64"/>
        <end position="83"/>
    </location>
</feature>
<feature type="transmembrane region" description="Helical" evidence="5">
    <location>
        <begin position="275"/>
        <end position="292"/>
    </location>
</feature>
<dbReference type="OrthoDB" id="10021397at2759"/>
<organism evidence="7 8">
    <name type="scientific">Lasiodiplodia theobromae</name>
    <dbReference type="NCBI Taxonomy" id="45133"/>
    <lineage>
        <taxon>Eukaryota</taxon>
        <taxon>Fungi</taxon>
        <taxon>Dikarya</taxon>
        <taxon>Ascomycota</taxon>
        <taxon>Pezizomycotina</taxon>
        <taxon>Dothideomycetes</taxon>
        <taxon>Dothideomycetes incertae sedis</taxon>
        <taxon>Botryosphaeriales</taxon>
        <taxon>Botryosphaeriaceae</taxon>
        <taxon>Lasiodiplodia</taxon>
    </lineage>
</organism>
<feature type="transmembrane region" description="Helical" evidence="5">
    <location>
        <begin position="30"/>
        <end position="52"/>
    </location>
</feature>
<reference evidence="7 8" key="1">
    <citation type="journal article" date="2019" name="Sci. Rep.">
        <title>A multi-omics analysis of the grapevine pathogen Lasiodiplodia theobromae reveals that temperature affects the expression of virulence- and pathogenicity-related genes.</title>
        <authorList>
            <person name="Felix C."/>
            <person name="Meneses R."/>
            <person name="Goncalves M.F.M."/>
            <person name="Tilleman L."/>
            <person name="Duarte A.S."/>
            <person name="Jorrin-Novo J.V."/>
            <person name="Van de Peer Y."/>
            <person name="Deforce D."/>
            <person name="Van Nieuwerburgh F."/>
            <person name="Esteves A.C."/>
            <person name="Alves A."/>
        </authorList>
    </citation>
    <scope>NUCLEOTIDE SEQUENCE [LARGE SCALE GENOMIC DNA]</scope>
    <source>
        <strain evidence="7 8">LA-SOL3</strain>
    </source>
</reference>
<comment type="subcellular location">
    <subcellularLocation>
        <location evidence="1">Membrane</location>
        <topology evidence="1">Multi-pass membrane protein</topology>
    </subcellularLocation>
</comment>
<dbReference type="GO" id="GO:0022857">
    <property type="term" value="F:transmembrane transporter activity"/>
    <property type="evidence" value="ECO:0007669"/>
    <property type="project" value="InterPro"/>
</dbReference>
<dbReference type="PANTHER" id="PTHR23501:SF158">
    <property type="entry name" value="TRANSPORTER, PUTATIVE (AFU_ORTHOLOGUE AFUA_5G14490)-RELATED"/>
    <property type="match status" value="1"/>
</dbReference>
<evidence type="ECO:0000313" key="8">
    <source>
        <dbReference type="Proteomes" id="UP000325902"/>
    </source>
</evidence>
<proteinExistence type="predicted"/>
<evidence type="ECO:0000313" key="7">
    <source>
        <dbReference type="EMBL" id="KAB2569325.1"/>
    </source>
</evidence>
<dbReference type="Proteomes" id="UP000325902">
    <property type="component" value="Unassembled WGS sequence"/>
</dbReference>
<feature type="transmembrane region" description="Helical" evidence="5">
    <location>
        <begin position="103"/>
        <end position="123"/>
    </location>
</feature>
<keyword evidence="2 5" id="KW-0812">Transmembrane</keyword>
<keyword evidence="4 5" id="KW-0472">Membrane</keyword>
<dbReference type="EMBL" id="VCHE01000202">
    <property type="protein sequence ID" value="KAB2569325.1"/>
    <property type="molecule type" value="Genomic_DNA"/>
</dbReference>
<dbReference type="Gene3D" id="1.20.1250.20">
    <property type="entry name" value="MFS general substrate transporter like domains"/>
    <property type="match status" value="1"/>
</dbReference>
<dbReference type="GO" id="GO:0005886">
    <property type="term" value="C:plasma membrane"/>
    <property type="evidence" value="ECO:0007669"/>
    <property type="project" value="TreeGrafter"/>
</dbReference>
<evidence type="ECO:0000256" key="1">
    <source>
        <dbReference type="ARBA" id="ARBA00004141"/>
    </source>
</evidence>
<evidence type="ECO:0000256" key="4">
    <source>
        <dbReference type="ARBA" id="ARBA00023136"/>
    </source>
</evidence>
<accession>A0A5N5CVF2</accession>
<dbReference type="InterPro" id="IPR036259">
    <property type="entry name" value="MFS_trans_sf"/>
</dbReference>
<protein>
    <submittedName>
        <fullName evidence="7">Efflux pump FUS6</fullName>
    </submittedName>
</protein>
<keyword evidence="6" id="KW-0732">Signal</keyword>
<evidence type="ECO:0000256" key="5">
    <source>
        <dbReference type="SAM" id="Phobius"/>
    </source>
</evidence>
<dbReference type="InterPro" id="IPR011701">
    <property type="entry name" value="MFS"/>
</dbReference>
<sequence>MLGLTLMVLLGLNFGGVVAAWSSAKTICLIVFGSLMGLFFILSEKYLATYPIVPMRLFRERSNIAAYAITFIHGFVFFAAEYYLPLYLQAAKLATPTHSGLLILPLVTTSALAAAATGALIHATGEYRQLLQAGMVLMTLGVALFALLLGAHTSVPTIVGLEVLTGVGIGLCFQPPNMAVQALVPQHDVAAATGALGFLRNLATSLSVVVGGVVFQNGMAMREAALRRAGVDAALAARLAGPAAAANVELIAGIADPRLQLLVRKAFAWSLRNSWILYACVSACGVVVTLFIKRSVLSKEHTETKTGIRSAEEEAVVAN</sequence>
<evidence type="ECO:0000256" key="6">
    <source>
        <dbReference type="SAM" id="SignalP"/>
    </source>
</evidence>
<comment type="caution">
    <text evidence="7">The sequence shown here is derived from an EMBL/GenBank/DDBJ whole genome shotgun (WGS) entry which is preliminary data.</text>
</comment>
<feature type="signal peptide" evidence="6">
    <location>
        <begin position="1"/>
        <end position="19"/>
    </location>
</feature>
<name>A0A5N5CVF2_9PEZI</name>
<dbReference type="Pfam" id="PF07690">
    <property type="entry name" value="MFS_1"/>
    <property type="match status" value="1"/>
</dbReference>
<feature type="transmembrane region" description="Helical" evidence="5">
    <location>
        <begin position="235"/>
        <end position="255"/>
    </location>
</feature>
<evidence type="ECO:0000256" key="2">
    <source>
        <dbReference type="ARBA" id="ARBA00022692"/>
    </source>
</evidence>